<sequence length="457" mass="49251">MVGEAGVSGASGRVLPERVHVPSGRVLCLSDAAARVAAREVVGEALGEARRVEGEGALAAREGAPWLRDLRVLEGAGVVTEGGEAVAIGALSLRDAHVLRALLAWASVVPEEEGEFSCENCGEVFRAAPSALLEVGPFTDGELHDPDLDRSFDAGAWHAVPAFRAGGTLCRRVRLAERTVDEAMPLLLAAGGRSLRMTPAVAAAMGVVALGSERRASVIAEALSEAPEAAWSAVVDVYHEARYPARLWAVHRCAGCGARNDLDVPLERELSRGEVRAGGRRRGGERAAFPDLDAFEREVREAAERVYRVRGVRNIDLFVDAGVPLCDDGGEPLLGCYTPGGMDPVLMIERPPEVRIFYRSFEAEHRADPGFDVLAEIKETLDHEVTHHLHYLSGDDPLDDEERGEIEKERVRRVGVAESARRARQGLRAEVVGFLRVAWPLLLVAALGAWMGWCQGP</sequence>
<dbReference type="STRING" id="52.CMC5_065150"/>
<evidence type="ECO:0000313" key="3">
    <source>
        <dbReference type="Proteomes" id="UP000067626"/>
    </source>
</evidence>
<accession>A0A0K1ENR4</accession>
<keyword evidence="1" id="KW-0812">Transmembrane</keyword>
<reference evidence="2 3" key="1">
    <citation type="submission" date="2015-07" db="EMBL/GenBank/DDBJ databases">
        <title>Genome analysis of myxobacterium Chondromyces crocatus Cm c5 reveals a high potential for natural compound synthesis and the genetic basis for the loss of fruiting body formation.</title>
        <authorList>
            <person name="Zaburannyi N."/>
            <person name="Bunk B."/>
            <person name="Maier J."/>
            <person name="Overmann J."/>
            <person name="Mueller R."/>
        </authorList>
    </citation>
    <scope>NUCLEOTIDE SEQUENCE [LARGE SCALE GENOMIC DNA]</scope>
    <source>
        <strain evidence="2 3">Cm c5</strain>
    </source>
</reference>
<evidence type="ECO:0000313" key="2">
    <source>
        <dbReference type="EMBL" id="AKT42292.1"/>
    </source>
</evidence>
<keyword evidence="1" id="KW-0472">Membrane</keyword>
<name>A0A0K1ENR4_CHOCO</name>
<dbReference type="Proteomes" id="UP000067626">
    <property type="component" value="Chromosome"/>
</dbReference>
<dbReference type="SUPFAM" id="SSF55486">
    <property type="entry name" value="Metalloproteases ('zincins'), catalytic domain"/>
    <property type="match status" value="1"/>
</dbReference>
<dbReference type="Gene3D" id="3.30.2010.20">
    <property type="match status" value="1"/>
</dbReference>
<evidence type="ECO:0000256" key="1">
    <source>
        <dbReference type="SAM" id="Phobius"/>
    </source>
</evidence>
<proteinExistence type="predicted"/>
<keyword evidence="3" id="KW-1185">Reference proteome</keyword>
<dbReference type="EMBL" id="CP012159">
    <property type="protein sequence ID" value="AKT42292.1"/>
    <property type="molecule type" value="Genomic_DNA"/>
</dbReference>
<dbReference type="AlphaFoldDB" id="A0A0K1ENR4"/>
<feature type="transmembrane region" description="Helical" evidence="1">
    <location>
        <begin position="431"/>
        <end position="453"/>
    </location>
</feature>
<protein>
    <submittedName>
        <fullName evidence="2">Uncharacterized protein</fullName>
    </submittedName>
</protein>
<dbReference type="InterPro" id="IPR038555">
    <property type="entry name" value="Zincin_1_sf"/>
</dbReference>
<gene>
    <name evidence="2" type="ORF">CMC5_065150</name>
</gene>
<dbReference type="KEGG" id="ccro:CMC5_065150"/>
<organism evidence="2 3">
    <name type="scientific">Chondromyces crocatus</name>
    <dbReference type="NCBI Taxonomy" id="52"/>
    <lineage>
        <taxon>Bacteria</taxon>
        <taxon>Pseudomonadati</taxon>
        <taxon>Myxococcota</taxon>
        <taxon>Polyangia</taxon>
        <taxon>Polyangiales</taxon>
        <taxon>Polyangiaceae</taxon>
        <taxon>Chondromyces</taxon>
    </lineage>
</organism>
<keyword evidence="1" id="KW-1133">Transmembrane helix</keyword>